<dbReference type="RefSeq" id="WP_205134168.1">
    <property type="nucleotide sequence ID" value="NZ_JACSNT010000013.1"/>
</dbReference>
<gene>
    <name evidence="2" type="ORF">H9X83_09670</name>
</gene>
<proteinExistence type="predicted"/>
<keyword evidence="1" id="KW-0472">Membrane</keyword>
<feature type="transmembrane region" description="Helical" evidence="1">
    <location>
        <begin position="41"/>
        <end position="64"/>
    </location>
</feature>
<accession>A0ABS2GCA0</accession>
<feature type="transmembrane region" description="Helical" evidence="1">
    <location>
        <begin position="6"/>
        <end position="29"/>
    </location>
</feature>
<protein>
    <recommendedName>
        <fullName evidence="4">Histidine kinase</fullName>
    </recommendedName>
</protein>
<keyword evidence="1" id="KW-1133">Transmembrane helix</keyword>
<evidence type="ECO:0008006" key="4">
    <source>
        <dbReference type="Google" id="ProtNLM"/>
    </source>
</evidence>
<reference evidence="2 3" key="1">
    <citation type="journal article" date="2021" name="Sci. Rep.">
        <title>The distribution of antibiotic resistance genes in chicken gut microbiota commensals.</title>
        <authorList>
            <person name="Juricova H."/>
            <person name="Matiasovicova J."/>
            <person name="Kubasova T."/>
            <person name="Cejkova D."/>
            <person name="Rychlik I."/>
        </authorList>
    </citation>
    <scope>NUCLEOTIDE SEQUENCE [LARGE SCALE GENOMIC DNA]</scope>
    <source>
        <strain evidence="2 3">An431b</strain>
    </source>
</reference>
<dbReference type="Proteomes" id="UP000729290">
    <property type="component" value="Unassembled WGS sequence"/>
</dbReference>
<dbReference type="EMBL" id="JACSNV010000013">
    <property type="protein sequence ID" value="MBM6878418.1"/>
    <property type="molecule type" value="Genomic_DNA"/>
</dbReference>
<organism evidence="2 3">
    <name type="scientific">Anaerotignum lactatifermentans</name>
    <dbReference type="NCBI Taxonomy" id="160404"/>
    <lineage>
        <taxon>Bacteria</taxon>
        <taxon>Bacillati</taxon>
        <taxon>Bacillota</taxon>
        <taxon>Clostridia</taxon>
        <taxon>Lachnospirales</taxon>
        <taxon>Anaerotignaceae</taxon>
        <taxon>Anaerotignum</taxon>
    </lineage>
</organism>
<comment type="caution">
    <text evidence="2">The sequence shown here is derived from an EMBL/GenBank/DDBJ whole genome shotgun (WGS) entry which is preliminary data.</text>
</comment>
<feature type="transmembrane region" description="Helical" evidence="1">
    <location>
        <begin position="70"/>
        <end position="91"/>
    </location>
</feature>
<evidence type="ECO:0000313" key="3">
    <source>
        <dbReference type="Proteomes" id="UP000729290"/>
    </source>
</evidence>
<sequence length="97" mass="11191">MENLHILIPFVLFLILLILLDGSMILSLLKQGDERRQLMVWKASTFTLLVLTLTFICDIVRSILHAEPMTINPFVKLSTTAIMYTISLLYFKKQYGD</sequence>
<evidence type="ECO:0000256" key="1">
    <source>
        <dbReference type="SAM" id="Phobius"/>
    </source>
</evidence>
<name>A0ABS2GCA0_9FIRM</name>
<evidence type="ECO:0000313" key="2">
    <source>
        <dbReference type="EMBL" id="MBM6878418.1"/>
    </source>
</evidence>
<keyword evidence="3" id="KW-1185">Reference proteome</keyword>
<keyword evidence="1" id="KW-0812">Transmembrane</keyword>